<dbReference type="EMBL" id="RQTK01000390">
    <property type="protein sequence ID" value="RUS80456.1"/>
    <property type="molecule type" value="Genomic_DNA"/>
</dbReference>
<dbReference type="Proteomes" id="UP000271974">
    <property type="component" value="Unassembled WGS sequence"/>
</dbReference>
<feature type="compositionally biased region" description="Low complexity" evidence="1">
    <location>
        <begin position="1025"/>
        <end position="1042"/>
    </location>
</feature>
<dbReference type="PANTHER" id="PTHR46715:SF1">
    <property type="entry name" value="1-PHOSPHATIDYLINOSITOL 3-PHOSPHATE 5-KINASE"/>
    <property type="match status" value="1"/>
</dbReference>
<dbReference type="GO" id="GO:1903426">
    <property type="term" value="P:regulation of reactive oxygen species biosynthetic process"/>
    <property type="evidence" value="ECO:0007669"/>
    <property type="project" value="TreeGrafter"/>
</dbReference>
<protein>
    <recommendedName>
        <fullName evidence="4">1-phosphatidylinositol-3-phosphate 5-kinase</fullName>
    </recommendedName>
</protein>
<feature type="compositionally biased region" description="Low complexity" evidence="1">
    <location>
        <begin position="1055"/>
        <end position="1066"/>
    </location>
</feature>
<accession>A0A3S1HJ40</accession>
<dbReference type="Gene3D" id="3.50.7.10">
    <property type="entry name" value="GroEL"/>
    <property type="match status" value="1"/>
</dbReference>
<feature type="compositionally biased region" description="Polar residues" evidence="1">
    <location>
        <begin position="1004"/>
        <end position="1018"/>
    </location>
</feature>
<proteinExistence type="predicted"/>
<feature type="region of interest" description="Disordered" evidence="1">
    <location>
        <begin position="909"/>
        <end position="951"/>
    </location>
</feature>
<evidence type="ECO:0000313" key="3">
    <source>
        <dbReference type="Proteomes" id="UP000271974"/>
    </source>
</evidence>
<name>A0A3S1HJ40_ELYCH</name>
<dbReference type="OrthoDB" id="158357at2759"/>
<sequence>MYHCVKKMVAYRPNVVVVEKSVSRLAQEFLLEEGITLLYNVKLSVMERLARFTQAHIVSSIDGLVSKPNMGFCHDFRVQTYTLPNKETKTLTFFDGCATHLGCTVLLSGGTYNELHKVKQIVKFMTYTAYNSLLELCFCMDEFALPQPGADEIGHPLEALESSLNSTASDGPITSGLQNLCPETTRAISLDEGSMSKPSSQAKTKGESEEGMDRGSGLVNSAGSGKVPQGLEQQKTSSMGSKQSSTSKLTELTDCSDPLLGYQSTRDESIFHSDASRTLKEIKQTRYKLFRRALDRVHLTVSPYHKYHVPFIETDKGAKCAVRKYIPPNVFWSPLFDGESDDGGHPELAKLKKAGDLEKKRDKVLASAEHIALSAEVLGSGPTSKAMLPKSNVQLLHAHPLITCSLTEPIWDLDTQSILADFRARGGRILVPDQTNGKQARLNAEANLRRLEESTATDAASDKSGPMWMKRIDCLDIMNHQRLMVLFSSYSYKSNNHPFPCVYPWVVSMDYYGRNDITLGGFLERFCFRLQYSCPSPTCDAPMMDHIRRFVHGNACINVLLKHLDSEVPGARDNILMWSWCRKCKQVTPVVPISSDTWSLSFAKYLDLRFHGSSFLRRATAEPCTHSLHHDHFQYFGHRNIVASFKYAPISLKELALPKTSVTLEPPVFDPDQLADAMKMITYKAMDRYSLMLESTMKLKQEIMSEAQTRTIGDFLAEQQADKKNFRDSASNIQMKIQELIFSVTCLVENGQTDLDMSCHLFSIFDSVELLKRQICNDVLKWNSKMQEFMTSYQKKSRLQSLNKKEKETGLVLHDELEKSLKHGAARGGAASLGNVNAAVQQPLAKPAVTSATSAPTIVVVAPAAAVTNATSTLSASSSAAPSLSQTSDAAAVTTTTAATTTAAAATTAAATAASNSREEENGSSSKKEETDPTVSVNVTGDNKTGVESTNQQNTAAAALPAEGQENSKLGVGVTTSQVSSQSSSPEPVDATATADPKKENSDNETGTNLQPSITTTVPKDEEPTLAPSLSSTTTTTTTVASQPPPSNPIQVSHPAPTATTAATSE</sequence>
<dbReference type="PANTHER" id="PTHR46715">
    <property type="entry name" value="1-PHOSPHATIDYLINOSITOL 3-PHOSPHATE 5-KINASE"/>
    <property type="match status" value="1"/>
</dbReference>
<evidence type="ECO:0000313" key="2">
    <source>
        <dbReference type="EMBL" id="RUS80456.1"/>
    </source>
</evidence>
<dbReference type="GO" id="GO:0052810">
    <property type="term" value="F:1-phosphatidylinositol-5-kinase activity"/>
    <property type="evidence" value="ECO:0007669"/>
    <property type="project" value="TreeGrafter"/>
</dbReference>
<dbReference type="AlphaFoldDB" id="A0A3S1HJ40"/>
<feature type="compositionally biased region" description="Basic and acidic residues" evidence="1">
    <location>
        <begin position="917"/>
        <end position="931"/>
    </location>
</feature>
<feature type="compositionally biased region" description="Basic and acidic residues" evidence="1">
    <location>
        <begin position="204"/>
        <end position="213"/>
    </location>
</feature>
<dbReference type="InterPro" id="IPR002423">
    <property type="entry name" value="Cpn60/GroEL/TCP-1"/>
</dbReference>
<dbReference type="FunFam" id="3.50.7.10:FF:000007">
    <property type="entry name" value="1-phosphatidylinositol 3-phosphate 5-kinase isoform X1"/>
    <property type="match status" value="1"/>
</dbReference>
<dbReference type="GO" id="GO:0031410">
    <property type="term" value="C:cytoplasmic vesicle"/>
    <property type="evidence" value="ECO:0007669"/>
    <property type="project" value="TreeGrafter"/>
</dbReference>
<dbReference type="GO" id="GO:0090385">
    <property type="term" value="P:phagosome-lysosome fusion"/>
    <property type="evidence" value="ECO:0007669"/>
    <property type="project" value="TreeGrafter"/>
</dbReference>
<keyword evidence="3" id="KW-1185">Reference proteome</keyword>
<dbReference type="Pfam" id="PF00118">
    <property type="entry name" value="Cpn60_TCP1"/>
    <property type="match status" value="1"/>
</dbReference>
<feature type="region of interest" description="Disordered" evidence="1">
    <location>
        <begin position="972"/>
        <end position="1066"/>
    </location>
</feature>
<dbReference type="GO" id="GO:0000285">
    <property type="term" value="F:1-phosphatidylinositol-3-phosphate 5-kinase activity"/>
    <property type="evidence" value="ECO:0007669"/>
    <property type="project" value="InterPro"/>
</dbReference>
<evidence type="ECO:0000256" key="1">
    <source>
        <dbReference type="SAM" id="MobiDB-lite"/>
    </source>
</evidence>
<dbReference type="GO" id="GO:0012506">
    <property type="term" value="C:vesicle membrane"/>
    <property type="evidence" value="ECO:0007669"/>
    <property type="project" value="TreeGrafter"/>
</dbReference>
<feature type="compositionally biased region" description="Polar residues" evidence="1">
    <location>
        <begin position="933"/>
        <end position="951"/>
    </location>
</feature>
<feature type="region of interest" description="Disordered" evidence="1">
    <location>
        <begin position="187"/>
        <end position="250"/>
    </location>
</feature>
<dbReference type="InterPro" id="IPR043548">
    <property type="entry name" value="PIKfyve"/>
</dbReference>
<feature type="compositionally biased region" description="Low complexity" evidence="1">
    <location>
        <begin position="972"/>
        <end position="985"/>
    </location>
</feature>
<comment type="caution">
    <text evidence="2">The sequence shown here is derived from an EMBL/GenBank/DDBJ whole genome shotgun (WGS) entry which is preliminary data.</text>
</comment>
<feature type="compositionally biased region" description="Low complexity" evidence="1">
    <location>
        <begin position="233"/>
        <end position="248"/>
    </location>
</feature>
<organism evidence="2 3">
    <name type="scientific">Elysia chlorotica</name>
    <name type="common">Eastern emerald elysia</name>
    <name type="synonym">Sea slug</name>
    <dbReference type="NCBI Taxonomy" id="188477"/>
    <lineage>
        <taxon>Eukaryota</taxon>
        <taxon>Metazoa</taxon>
        <taxon>Spiralia</taxon>
        <taxon>Lophotrochozoa</taxon>
        <taxon>Mollusca</taxon>
        <taxon>Gastropoda</taxon>
        <taxon>Heterobranchia</taxon>
        <taxon>Euthyneura</taxon>
        <taxon>Panpulmonata</taxon>
        <taxon>Sacoglossa</taxon>
        <taxon>Placobranchoidea</taxon>
        <taxon>Plakobranchidae</taxon>
        <taxon>Elysia</taxon>
    </lineage>
</organism>
<evidence type="ECO:0008006" key="4">
    <source>
        <dbReference type="Google" id="ProtNLM"/>
    </source>
</evidence>
<dbReference type="SUPFAM" id="SSF52029">
    <property type="entry name" value="GroEL apical domain-like"/>
    <property type="match status" value="1"/>
</dbReference>
<dbReference type="InterPro" id="IPR027409">
    <property type="entry name" value="GroEL-like_apical_dom_sf"/>
</dbReference>
<gene>
    <name evidence="2" type="ORF">EGW08_011772</name>
</gene>
<reference evidence="2 3" key="1">
    <citation type="submission" date="2019-01" db="EMBL/GenBank/DDBJ databases">
        <title>A draft genome assembly of the solar-powered sea slug Elysia chlorotica.</title>
        <authorList>
            <person name="Cai H."/>
            <person name="Li Q."/>
            <person name="Fang X."/>
            <person name="Li J."/>
            <person name="Curtis N.E."/>
            <person name="Altenburger A."/>
            <person name="Shibata T."/>
            <person name="Feng M."/>
            <person name="Maeda T."/>
            <person name="Schwartz J.A."/>
            <person name="Shigenobu S."/>
            <person name="Lundholm N."/>
            <person name="Nishiyama T."/>
            <person name="Yang H."/>
            <person name="Hasebe M."/>
            <person name="Li S."/>
            <person name="Pierce S.K."/>
            <person name="Wang J."/>
        </authorList>
    </citation>
    <scope>NUCLEOTIDE SEQUENCE [LARGE SCALE GENOMIC DNA]</scope>
    <source>
        <strain evidence="2">EC2010</strain>
        <tissue evidence="2">Whole organism of an adult</tissue>
    </source>
</reference>
<feature type="non-terminal residue" evidence="2">
    <location>
        <position position="1066"/>
    </location>
</feature>
<dbReference type="GO" id="GO:0005524">
    <property type="term" value="F:ATP binding"/>
    <property type="evidence" value="ECO:0007669"/>
    <property type="project" value="InterPro"/>
</dbReference>
<dbReference type="STRING" id="188477.A0A3S1HJ40"/>
<dbReference type="GO" id="GO:0032438">
    <property type="term" value="P:melanosome organization"/>
    <property type="evidence" value="ECO:0007669"/>
    <property type="project" value="TreeGrafter"/>
</dbReference>